<name>A0ACC2DWK3_DIPCM</name>
<dbReference type="EMBL" id="CM055095">
    <property type="protein sequence ID" value="KAJ7558579.1"/>
    <property type="molecule type" value="Genomic_DNA"/>
</dbReference>
<proteinExistence type="predicted"/>
<reference evidence="2" key="1">
    <citation type="journal article" date="2024" name="Proc. Natl. Acad. Sci. U.S.A.">
        <title>Extraordinary preservation of gene collinearity over three hundred million years revealed in homosporous lycophytes.</title>
        <authorList>
            <person name="Li C."/>
            <person name="Wickell D."/>
            <person name="Kuo L.Y."/>
            <person name="Chen X."/>
            <person name="Nie B."/>
            <person name="Liao X."/>
            <person name="Peng D."/>
            <person name="Ji J."/>
            <person name="Jenkins J."/>
            <person name="Williams M."/>
            <person name="Shu S."/>
            <person name="Plott C."/>
            <person name="Barry K."/>
            <person name="Rajasekar S."/>
            <person name="Grimwood J."/>
            <person name="Han X."/>
            <person name="Sun S."/>
            <person name="Hou Z."/>
            <person name="He W."/>
            <person name="Dai G."/>
            <person name="Sun C."/>
            <person name="Schmutz J."/>
            <person name="Leebens-Mack J.H."/>
            <person name="Li F.W."/>
            <person name="Wang L."/>
        </authorList>
    </citation>
    <scope>NUCLEOTIDE SEQUENCE [LARGE SCALE GENOMIC DNA]</scope>
    <source>
        <strain evidence="2">cv. PW_Plant_1</strain>
    </source>
</reference>
<protein>
    <submittedName>
        <fullName evidence="1">Uncharacterized protein</fullName>
    </submittedName>
</protein>
<accession>A0ACC2DWK3</accession>
<keyword evidence="2" id="KW-1185">Reference proteome</keyword>
<evidence type="ECO:0000313" key="2">
    <source>
        <dbReference type="Proteomes" id="UP001162992"/>
    </source>
</evidence>
<dbReference type="Proteomes" id="UP001162992">
    <property type="component" value="Chromosome 4"/>
</dbReference>
<evidence type="ECO:0000313" key="1">
    <source>
        <dbReference type="EMBL" id="KAJ7558579.1"/>
    </source>
</evidence>
<sequence length="159" mass="17870">MRIPQPTNPTTDTTQPSHKPKKISVLHHQAASTHLAISLILTTHLLKIPSFPLDCNIPKYPLTFPNQKVPPFHPFPALSRPSPPFLTRLAAGATSSTSWANRDRRLVGPMDGHLSSIEACYKFTQPRNQSMPRGEFNLKIEKKKIPLRITDTQFLGKNF</sequence>
<organism evidence="1 2">
    <name type="scientific">Diphasiastrum complanatum</name>
    <name type="common">Issler's clubmoss</name>
    <name type="synonym">Lycopodium complanatum</name>
    <dbReference type="NCBI Taxonomy" id="34168"/>
    <lineage>
        <taxon>Eukaryota</taxon>
        <taxon>Viridiplantae</taxon>
        <taxon>Streptophyta</taxon>
        <taxon>Embryophyta</taxon>
        <taxon>Tracheophyta</taxon>
        <taxon>Lycopodiopsida</taxon>
        <taxon>Lycopodiales</taxon>
        <taxon>Lycopodiaceae</taxon>
        <taxon>Lycopodioideae</taxon>
        <taxon>Diphasiastrum</taxon>
    </lineage>
</organism>
<gene>
    <name evidence="1" type="ORF">O6H91_04G047000</name>
</gene>
<comment type="caution">
    <text evidence="1">The sequence shown here is derived from an EMBL/GenBank/DDBJ whole genome shotgun (WGS) entry which is preliminary data.</text>
</comment>